<accession>A0AAN7AFI9</accession>
<evidence type="ECO:0000256" key="1">
    <source>
        <dbReference type="SAM" id="MobiDB-lite"/>
    </source>
</evidence>
<keyword evidence="2" id="KW-0732">Signal</keyword>
<keyword evidence="4" id="KW-1185">Reference proteome</keyword>
<dbReference type="EMBL" id="MU864451">
    <property type="protein sequence ID" value="KAK4185393.1"/>
    <property type="molecule type" value="Genomic_DNA"/>
</dbReference>
<reference evidence="3" key="2">
    <citation type="submission" date="2023-05" db="EMBL/GenBank/DDBJ databases">
        <authorList>
            <consortium name="Lawrence Berkeley National Laboratory"/>
            <person name="Steindorff A."/>
            <person name="Hensen N."/>
            <person name="Bonometti L."/>
            <person name="Westerberg I."/>
            <person name="Brannstrom I.O."/>
            <person name="Guillou S."/>
            <person name="Cros-Aarteil S."/>
            <person name="Calhoun S."/>
            <person name="Haridas S."/>
            <person name="Kuo A."/>
            <person name="Mondo S."/>
            <person name="Pangilinan J."/>
            <person name="Riley R."/>
            <person name="Labutti K."/>
            <person name="Andreopoulos B."/>
            <person name="Lipzen A."/>
            <person name="Chen C."/>
            <person name="Yanf M."/>
            <person name="Daum C."/>
            <person name="Ng V."/>
            <person name="Clum A."/>
            <person name="Ohm R."/>
            <person name="Martin F."/>
            <person name="Silar P."/>
            <person name="Natvig D."/>
            <person name="Lalanne C."/>
            <person name="Gautier V."/>
            <person name="Ament-Velasquez S.L."/>
            <person name="Kruys A."/>
            <person name="Hutchinson M.I."/>
            <person name="Powell A.J."/>
            <person name="Barry K."/>
            <person name="Miller A.N."/>
            <person name="Grigoriev I.V."/>
            <person name="Debuchy R."/>
            <person name="Gladieux P."/>
            <person name="Thoren M.H."/>
            <person name="Johannesson H."/>
        </authorList>
    </citation>
    <scope>NUCLEOTIDE SEQUENCE</scope>
    <source>
        <strain evidence="3">PSN309</strain>
    </source>
</reference>
<feature type="chain" id="PRO_5042813847" evidence="2">
    <location>
        <begin position="23"/>
        <end position="71"/>
    </location>
</feature>
<evidence type="ECO:0000313" key="3">
    <source>
        <dbReference type="EMBL" id="KAK4185393.1"/>
    </source>
</evidence>
<feature type="signal peptide" evidence="2">
    <location>
        <begin position="1"/>
        <end position="22"/>
    </location>
</feature>
<feature type="compositionally biased region" description="Basic and acidic residues" evidence="1">
    <location>
        <begin position="52"/>
        <end position="61"/>
    </location>
</feature>
<comment type="caution">
    <text evidence="3">The sequence shown here is derived from an EMBL/GenBank/DDBJ whole genome shotgun (WGS) entry which is preliminary data.</text>
</comment>
<protein>
    <submittedName>
        <fullName evidence="3">Uncharacterized protein</fullName>
    </submittedName>
</protein>
<evidence type="ECO:0000313" key="4">
    <source>
        <dbReference type="Proteomes" id="UP001302126"/>
    </source>
</evidence>
<sequence>MTSVVLLLGLGLMLMVLVTINGQQKGAVHGLHSTNKLASFQEPQRILPQDDGQEKGKERRTTNPTGDHQVV</sequence>
<dbReference type="Proteomes" id="UP001302126">
    <property type="component" value="Unassembled WGS sequence"/>
</dbReference>
<feature type="region of interest" description="Disordered" evidence="1">
    <location>
        <begin position="38"/>
        <end position="71"/>
    </location>
</feature>
<evidence type="ECO:0000256" key="2">
    <source>
        <dbReference type="SAM" id="SignalP"/>
    </source>
</evidence>
<reference evidence="3" key="1">
    <citation type="journal article" date="2023" name="Mol. Phylogenet. Evol.">
        <title>Genome-scale phylogeny and comparative genomics of the fungal order Sordariales.</title>
        <authorList>
            <person name="Hensen N."/>
            <person name="Bonometti L."/>
            <person name="Westerberg I."/>
            <person name="Brannstrom I.O."/>
            <person name="Guillou S."/>
            <person name="Cros-Aarteil S."/>
            <person name="Calhoun S."/>
            <person name="Haridas S."/>
            <person name="Kuo A."/>
            <person name="Mondo S."/>
            <person name="Pangilinan J."/>
            <person name="Riley R."/>
            <person name="LaButti K."/>
            <person name="Andreopoulos B."/>
            <person name="Lipzen A."/>
            <person name="Chen C."/>
            <person name="Yan M."/>
            <person name="Daum C."/>
            <person name="Ng V."/>
            <person name="Clum A."/>
            <person name="Steindorff A."/>
            <person name="Ohm R.A."/>
            <person name="Martin F."/>
            <person name="Silar P."/>
            <person name="Natvig D.O."/>
            <person name="Lalanne C."/>
            <person name="Gautier V."/>
            <person name="Ament-Velasquez S.L."/>
            <person name="Kruys A."/>
            <person name="Hutchinson M.I."/>
            <person name="Powell A.J."/>
            <person name="Barry K."/>
            <person name="Miller A.N."/>
            <person name="Grigoriev I.V."/>
            <person name="Debuchy R."/>
            <person name="Gladieux P."/>
            <person name="Hiltunen Thoren M."/>
            <person name="Johannesson H."/>
        </authorList>
    </citation>
    <scope>NUCLEOTIDE SEQUENCE</scope>
    <source>
        <strain evidence="3">PSN309</strain>
    </source>
</reference>
<proteinExistence type="predicted"/>
<feature type="compositionally biased region" description="Polar residues" evidence="1">
    <location>
        <begin position="62"/>
        <end position="71"/>
    </location>
</feature>
<name>A0AAN7AFI9_9PEZI</name>
<organism evidence="3 4">
    <name type="scientific">Podospora australis</name>
    <dbReference type="NCBI Taxonomy" id="1536484"/>
    <lineage>
        <taxon>Eukaryota</taxon>
        <taxon>Fungi</taxon>
        <taxon>Dikarya</taxon>
        <taxon>Ascomycota</taxon>
        <taxon>Pezizomycotina</taxon>
        <taxon>Sordariomycetes</taxon>
        <taxon>Sordariomycetidae</taxon>
        <taxon>Sordariales</taxon>
        <taxon>Podosporaceae</taxon>
        <taxon>Podospora</taxon>
    </lineage>
</organism>
<gene>
    <name evidence="3" type="ORF">QBC35DRAFT_503749</name>
</gene>
<dbReference type="AlphaFoldDB" id="A0AAN7AFI9"/>